<dbReference type="InterPro" id="IPR029063">
    <property type="entry name" value="SAM-dependent_MTases_sf"/>
</dbReference>
<dbReference type="Proteomes" id="UP000178636">
    <property type="component" value="Unassembled WGS sequence"/>
</dbReference>
<dbReference type="InterPro" id="IPR014816">
    <property type="entry name" value="tRNA_MeTrfase_Gcd14"/>
</dbReference>
<dbReference type="GO" id="GO:0160107">
    <property type="term" value="F:tRNA (adenine(58)-N1)-methyltransferase activity"/>
    <property type="evidence" value="ECO:0007669"/>
    <property type="project" value="InterPro"/>
</dbReference>
<dbReference type="InterPro" id="IPR025714">
    <property type="entry name" value="Methyltranfer_dom"/>
</dbReference>
<dbReference type="AlphaFoldDB" id="A0A1G2DDC3"/>
<feature type="domain" description="Methyltransferase" evidence="1">
    <location>
        <begin position="15"/>
        <end position="127"/>
    </location>
</feature>
<dbReference type="GO" id="GO:0030488">
    <property type="term" value="P:tRNA methylation"/>
    <property type="evidence" value="ECO:0007669"/>
    <property type="project" value="InterPro"/>
</dbReference>
<comment type="caution">
    <text evidence="2">The sequence shown here is derived from an EMBL/GenBank/DDBJ whole genome shotgun (WGS) entry which is preliminary data.</text>
</comment>
<dbReference type="Pfam" id="PF13847">
    <property type="entry name" value="Methyltransf_31"/>
    <property type="match status" value="1"/>
</dbReference>
<dbReference type="STRING" id="1798664.A3C93_05750"/>
<reference evidence="2 3" key="1">
    <citation type="journal article" date="2016" name="Nat. Commun.">
        <title>Thousands of microbial genomes shed light on interconnected biogeochemical processes in an aquifer system.</title>
        <authorList>
            <person name="Anantharaman K."/>
            <person name="Brown C.T."/>
            <person name="Hug L.A."/>
            <person name="Sharon I."/>
            <person name="Castelle C.J."/>
            <person name="Probst A.J."/>
            <person name="Thomas B.C."/>
            <person name="Singh A."/>
            <person name="Wilkins M.J."/>
            <person name="Karaoz U."/>
            <person name="Brodie E.L."/>
            <person name="Williams K.H."/>
            <person name="Hubbard S.S."/>
            <person name="Banfield J.F."/>
        </authorList>
    </citation>
    <scope>NUCLEOTIDE SEQUENCE [LARGE SCALE GENOMIC DNA]</scope>
</reference>
<proteinExistence type="predicted"/>
<protein>
    <recommendedName>
        <fullName evidence="1">Methyltransferase domain-containing protein</fullName>
    </recommendedName>
</protein>
<organism evidence="2 3">
    <name type="scientific">Candidatus Lloydbacteria bacterium RIFCSPHIGHO2_02_FULL_54_17</name>
    <dbReference type="NCBI Taxonomy" id="1798664"/>
    <lineage>
        <taxon>Bacteria</taxon>
        <taxon>Candidatus Lloydiibacteriota</taxon>
    </lineage>
</organism>
<dbReference type="GO" id="GO:0031515">
    <property type="term" value="C:tRNA (m1A) methyltransferase complex"/>
    <property type="evidence" value="ECO:0007669"/>
    <property type="project" value="InterPro"/>
</dbReference>
<sequence length="190" mass="20484">MFSAPEKNVEQLGLKEGQIVADFGAGSGAYTIAAAKALRGTGKVYAVDVQKDLLTRLENSCATEHVSNVAFIWGDLEKLGGTKLHENSCDVVIVSNVLFQAPDKRTIIEEAKRVLHPGGKVVIIDWTGSFNSMGPTAEQVFPEPEARKLAESAGFAFDRTLDAGNYHYGLVFQKGGTRTFAQQTTAPRPV</sequence>
<evidence type="ECO:0000313" key="3">
    <source>
        <dbReference type="Proteomes" id="UP000178636"/>
    </source>
</evidence>
<evidence type="ECO:0000313" key="2">
    <source>
        <dbReference type="EMBL" id="OGZ10788.1"/>
    </source>
</evidence>
<dbReference type="EMBL" id="MHLO01000046">
    <property type="protein sequence ID" value="OGZ10788.1"/>
    <property type="molecule type" value="Genomic_DNA"/>
</dbReference>
<accession>A0A1G2DDC3</accession>
<evidence type="ECO:0000259" key="1">
    <source>
        <dbReference type="Pfam" id="PF13847"/>
    </source>
</evidence>
<dbReference type="PANTHER" id="PTHR12133:SF1">
    <property type="entry name" value="TRNA (ADENINE(58)-N(1))-METHYLTRANSFERASE, MITOCHONDRIAL"/>
    <property type="match status" value="1"/>
</dbReference>
<gene>
    <name evidence="2" type="ORF">A3C93_05750</name>
</gene>
<dbReference type="CDD" id="cd02440">
    <property type="entry name" value="AdoMet_MTases"/>
    <property type="match status" value="1"/>
</dbReference>
<dbReference type="PANTHER" id="PTHR12133">
    <property type="entry name" value="TRNA (ADENINE(58)-N(1))-METHYLTRANSFERASE"/>
    <property type="match status" value="1"/>
</dbReference>
<dbReference type="SUPFAM" id="SSF53335">
    <property type="entry name" value="S-adenosyl-L-methionine-dependent methyltransferases"/>
    <property type="match status" value="1"/>
</dbReference>
<dbReference type="Gene3D" id="3.40.50.150">
    <property type="entry name" value="Vaccinia Virus protein VP39"/>
    <property type="match status" value="1"/>
</dbReference>
<name>A0A1G2DDC3_9BACT</name>